<evidence type="ECO:0000313" key="2">
    <source>
        <dbReference type="Proteomes" id="UP001596407"/>
    </source>
</evidence>
<evidence type="ECO:0008006" key="3">
    <source>
        <dbReference type="Google" id="ProtNLM"/>
    </source>
</evidence>
<protein>
    <recommendedName>
        <fullName evidence="3">Lipoprotein</fullName>
    </recommendedName>
</protein>
<dbReference type="RefSeq" id="WP_382210251.1">
    <property type="nucleotide sequence ID" value="NZ_JBHSZH010000005.1"/>
</dbReference>
<name>A0ABD5WWA5_9EURY</name>
<gene>
    <name evidence="1" type="ORF">ACFQJ6_20385</name>
</gene>
<proteinExistence type="predicted"/>
<dbReference type="AlphaFoldDB" id="A0ABD5WWA5"/>
<accession>A0ABD5WWA5</accession>
<dbReference type="EMBL" id="JBHSZH010000005">
    <property type="protein sequence ID" value="MFC7082093.1"/>
    <property type="molecule type" value="Genomic_DNA"/>
</dbReference>
<sequence>MRTKALQLLVVSCLVALAGCSGALSGGGGAGEQTLGDVSYPAGVSENGTDVSTLADAHVEALNGSSFTLELDVTQRGAGSNAVRAAVGPDRDNVRVNVSADGQSMELYTTGERRYLRVATGGDVTYRTTRRTSDGTSFVPSSYSGATYLDQFGVRAGANFTPTGVRQLDGTKVVVLRADGSNVSAPERANVADYDATILVDEQGVVHRFEASVGTERDDTSTRISVTMNISDVETTGVEEPSWLDAARNQTSS</sequence>
<dbReference type="Pfam" id="PF24381">
    <property type="entry name" value="DUF7537"/>
    <property type="match status" value="1"/>
</dbReference>
<keyword evidence="2" id="KW-1185">Reference proteome</keyword>
<dbReference type="PROSITE" id="PS51257">
    <property type="entry name" value="PROKAR_LIPOPROTEIN"/>
    <property type="match status" value="1"/>
</dbReference>
<dbReference type="InterPro" id="IPR055959">
    <property type="entry name" value="DUF7537"/>
</dbReference>
<evidence type="ECO:0000313" key="1">
    <source>
        <dbReference type="EMBL" id="MFC7082093.1"/>
    </source>
</evidence>
<reference evidence="1 2" key="1">
    <citation type="journal article" date="2019" name="Int. J. Syst. Evol. Microbiol.">
        <title>The Global Catalogue of Microorganisms (GCM) 10K type strain sequencing project: providing services to taxonomists for standard genome sequencing and annotation.</title>
        <authorList>
            <consortium name="The Broad Institute Genomics Platform"/>
            <consortium name="The Broad Institute Genome Sequencing Center for Infectious Disease"/>
            <person name="Wu L."/>
            <person name="Ma J."/>
        </authorList>
    </citation>
    <scope>NUCLEOTIDE SEQUENCE [LARGE SCALE GENOMIC DNA]</scope>
    <source>
        <strain evidence="1 2">DT72</strain>
    </source>
</reference>
<comment type="caution">
    <text evidence="1">The sequence shown here is derived from an EMBL/GenBank/DDBJ whole genome shotgun (WGS) entry which is preliminary data.</text>
</comment>
<dbReference type="Proteomes" id="UP001596407">
    <property type="component" value="Unassembled WGS sequence"/>
</dbReference>
<organism evidence="1 2">
    <name type="scientific">Halorussus caseinilyticus</name>
    <dbReference type="NCBI Taxonomy" id="3034025"/>
    <lineage>
        <taxon>Archaea</taxon>
        <taxon>Methanobacteriati</taxon>
        <taxon>Methanobacteriota</taxon>
        <taxon>Stenosarchaea group</taxon>
        <taxon>Halobacteria</taxon>
        <taxon>Halobacteriales</taxon>
        <taxon>Haladaptataceae</taxon>
        <taxon>Halorussus</taxon>
    </lineage>
</organism>